<evidence type="ECO:0000313" key="1">
    <source>
        <dbReference type="EMBL" id="EYC20844.1"/>
    </source>
</evidence>
<reference evidence="2" key="1">
    <citation type="journal article" date="2015" name="Nat. Genet.">
        <title>The genome and transcriptome of the zoonotic hookworm Ancylostoma ceylanicum identify infection-specific gene families.</title>
        <authorList>
            <person name="Schwarz E.M."/>
            <person name="Hu Y."/>
            <person name="Antoshechkin I."/>
            <person name="Miller M.M."/>
            <person name="Sternberg P.W."/>
            <person name="Aroian R.V."/>
        </authorList>
    </citation>
    <scope>NUCLEOTIDE SEQUENCE</scope>
    <source>
        <strain evidence="2">HY135</strain>
    </source>
</reference>
<accession>A0A016UZI4</accession>
<name>A0A016UZI4_9BILA</name>
<comment type="caution">
    <text evidence="1">The sequence shown here is derived from an EMBL/GenBank/DDBJ whole genome shotgun (WGS) entry which is preliminary data.</text>
</comment>
<organism evidence="1 2">
    <name type="scientific">Ancylostoma ceylanicum</name>
    <dbReference type="NCBI Taxonomy" id="53326"/>
    <lineage>
        <taxon>Eukaryota</taxon>
        <taxon>Metazoa</taxon>
        <taxon>Ecdysozoa</taxon>
        <taxon>Nematoda</taxon>
        <taxon>Chromadorea</taxon>
        <taxon>Rhabditida</taxon>
        <taxon>Rhabditina</taxon>
        <taxon>Rhabditomorpha</taxon>
        <taxon>Strongyloidea</taxon>
        <taxon>Ancylostomatidae</taxon>
        <taxon>Ancylostomatinae</taxon>
        <taxon>Ancylostoma</taxon>
    </lineage>
</organism>
<dbReference type="AlphaFoldDB" id="A0A016UZI4"/>
<sequence length="141" mass="16444">MVQQHLFFSVNMVPINLQKLFCHRVAYIASNYASAVPGFYLEFSGEVDTTTEFYCFVAVYGLFRSCAFYNERAWLCRNKILSRMVGLLVRHPYASHFTRLPFSYLYGGYNTVCIWFRSDALSVLAFEIYGNFLETNFARLE</sequence>
<dbReference type="Proteomes" id="UP000024635">
    <property type="component" value="Unassembled WGS sequence"/>
</dbReference>
<keyword evidence="2" id="KW-1185">Reference proteome</keyword>
<gene>
    <name evidence="1" type="primary">Acey_s0020.g100</name>
    <name evidence="1" type="ORF">Y032_0020g100</name>
</gene>
<evidence type="ECO:0000313" key="2">
    <source>
        <dbReference type="Proteomes" id="UP000024635"/>
    </source>
</evidence>
<dbReference type="EMBL" id="JARK01001356">
    <property type="protein sequence ID" value="EYC20844.1"/>
    <property type="molecule type" value="Genomic_DNA"/>
</dbReference>
<proteinExistence type="predicted"/>
<protein>
    <submittedName>
        <fullName evidence="1">Uncharacterized protein</fullName>
    </submittedName>
</protein>